<reference evidence="2" key="1">
    <citation type="submission" date="2017-09" db="EMBL/GenBank/DDBJ databases">
        <title>Depth-based differentiation of microbial function through sediment-hosted aquifers and enrichment of novel symbionts in the deep terrestrial subsurface.</title>
        <authorList>
            <person name="Probst A.J."/>
            <person name="Ladd B."/>
            <person name="Jarett J.K."/>
            <person name="Geller-Mcgrath D.E."/>
            <person name="Sieber C.M.K."/>
            <person name="Emerson J.B."/>
            <person name="Anantharaman K."/>
            <person name="Thomas B.C."/>
            <person name="Malmstrom R."/>
            <person name="Stieglmeier M."/>
            <person name="Klingl A."/>
            <person name="Woyke T."/>
            <person name="Ryan C.M."/>
            <person name="Banfield J.F."/>
        </authorList>
    </citation>
    <scope>NUCLEOTIDE SEQUENCE [LARGE SCALE GENOMIC DNA]</scope>
</reference>
<dbReference type="InterPro" id="IPR014942">
    <property type="entry name" value="AbiEii"/>
</dbReference>
<dbReference type="EMBL" id="PFSJ01000006">
    <property type="protein sequence ID" value="PJC23940.1"/>
    <property type="molecule type" value="Genomic_DNA"/>
</dbReference>
<dbReference type="AlphaFoldDB" id="A0A2M8EMI2"/>
<comment type="caution">
    <text evidence="1">The sequence shown here is derived from an EMBL/GenBank/DDBJ whole genome shotgun (WGS) entry which is preliminary data.</text>
</comment>
<accession>A0A2M8EMI2</accession>
<dbReference type="Pfam" id="PF08843">
    <property type="entry name" value="AbiEii"/>
    <property type="match status" value="1"/>
</dbReference>
<evidence type="ECO:0000313" key="2">
    <source>
        <dbReference type="Proteomes" id="UP000229756"/>
    </source>
</evidence>
<evidence type="ECO:0000313" key="1">
    <source>
        <dbReference type="EMBL" id="PJC23940.1"/>
    </source>
</evidence>
<dbReference type="Proteomes" id="UP000229756">
    <property type="component" value="Unassembled WGS sequence"/>
</dbReference>
<organism evidence="1 2">
    <name type="scientific">candidate division WWE3 bacterium CG_4_9_14_0_2_um_filter_35_11</name>
    <dbReference type="NCBI Taxonomy" id="1975077"/>
    <lineage>
        <taxon>Bacteria</taxon>
        <taxon>Katanobacteria</taxon>
    </lineage>
</organism>
<gene>
    <name evidence="1" type="ORF">CO058_00825</name>
</gene>
<name>A0A2M8EMI2_UNCKA</name>
<sequence>MLFFLVHTKGKSGIKIEISTREIEKVNKYELIEFYGTSMFVMKKEDIFANKLIALKNRHSASPRDLYDINYFFKQNWDISEKIVETVTGLRLLDYMKDLPKYIENNFNKETIHFGLGELVDNESQRDFVKNKLIMDTINQINFYIDSKKRGK</sequence>
<proteinExistence type="predicted"/>
<protein>
    <submittedName>
        <fullName evidence="1">Uncharacterized protein</fullName>
    </submittedName>
</protein>